<feature type="domain" description="DUF2510" evidence="2">
    <location>
        <begin position="14"/>
        <end position="44"/>
    </location>
</feature>
<dbReference type="STRING" id="1229780.BN381_150147"/>
<gene>
    <name evidence="3" type="ORF">BN381_150147</name>
</gene>
<accession>R4YXB6</accession>
<proteinExistence type="predicted"/>
<evidence type="ECO:0000259" key="2">
    <source>
        <dbReference type="Pfam" id="PF10708"/>
    </source>
</evidence>
<feature type="region of interest" description="Disordered" evidence="1">
    <location>
        <begin position="483"/>
        <end position="507"/>
    </location>
</feature>
<protein>
    <recommendedName>
        <fullName evidence="2">DUF2510 domain-containing protein</fullName>
    </recommendedName>
</protein>
<evidence type="ECO:0000313" key="4">
    <source>
        <dbReference type="Proteomes" id="UP000018291"/>
    </source>
</evidence>
<organism evidence="3 4">
    <name type="scientific">Candidatus Neomicrothrix parvicella RN1</name>
    <dbReference type="NCBI Taxonomy" id="1229780"/>
    <lineage>
        <taxon>Bacteria</taxon>
        <taxon>Bacillati</taxon>
        <taxon>Actinomycetota</taxon>
        <taxon>Acidimicrobiia</taxon>
        <taxon>Acidimicrobiales</taxon>
        <taxon>Microthrixaceae</taxon>
        <taxon>Candidatus Neomicrothrix</taxon>
    </lineage>
</organism>
<dbReference type="Proteomes" id="UP000018291">
    <property type="component" value="Unassembled WGS sequence"/>
</dbReference>
<evidence type="ECO:0000256" key="1">
    <source>
        <dbReference type="SAM" id="MobiDB-lite"/>
    </source>
</evidence>
<dbReference type="InterPro" id="IPR018929">
    <property type="entry name" value="DUF2510"/>
</dbReference>
<reference evidence="3 4" key="1">
    <citation type="journal article" date="2013" name="ISME J.">
        <title>Metabolic model for the filamentous 'Candidatus Microthrix parvicella' based on genomic and metagenomic analyses.</title>
        <authorList>
            <person name="Jon McIlroy S."/>
            <person name="Kristiansen R."/>
            <person name="Albertsen M."/>
            <person name="Michael Karst S."/>
            <person name="Rossetti S."/>
            <person name="Lund Nielsen J."/>
            <person name="Tandoi V."/>
            <person name="James Seviour R."/>
            <person name="Nielsen P.H."/>
        </authorList>
    </citation>
    <scope>NUCLEOTIDE SEQUENCE [LARGE SCALE GENOMIC DNA]</scope>
    <source>
        <strain evidence="3 4">RN1</strain>
    </source>
</reference>
<keyword evidence="4" id="KW-1185">Reference proteome</keyword>
<dbReference type="HOGENOM" id="CLU_455406_0_0_11"/>
<dbReference type="EMBL" id="CANL01000007">
    <property type="protein sequence ID" value="CCM63034.1"/>
    <property type="molecule type" value="Genomic_DNA"/>
</dbReference>
<name>R4YXB6_9ACTN</name>
<evidence type="ECO:0000313" key="3">
    <source>
        <dbReference type="EMBL" id="CCM63034.1"/>
    </source>
</evidence>
<dbReference type="OrthoDB" id="5065474at2"/>
<dbReference type="AlphaFoldDB" id="R4YXB6"/>
<dbReference type="Pfam" id="PF10708">
    <property type="entry name" value="DUF2510"/>
    <property type="match status" value="1"/>
</dbReference>
<comment type="caution">
    <text evidence="3">The sequence shown here is derived from an EMBL/GenBank/DDBJ whole genome shotgun (WGS) entry which is preliminary data.</text>
</comment>
<sequence>MSGSDAGSYRSNRYTDPHGTPGRFRWYDGTAWRESSRDAPVADHHASDETVTGFVRVEPGDFREFCEVRPTDDQPVKAFGLAIDRKGTIARNAERQEHWRSRTALWNQVEEERVRSSRRCLPHRVKSQGLITCHGGTFESWCSLLCTVTAQWAWHNVPSTVIDSSNRVGEALSEFLAHVMPDDGFVSSRTVESALRHSLIEGGDEIYDLSSWLGRENLLTAMFGYVDGVGANRVDDDIADYDSLLRDIALAVAEDGGRCDLTAVVAALLYLVDPANDGALDRVQVQALDRMRPRYEHSPHRNRLLSRLEMVVGMVSTSDGSGRCDPSEASVIDVLTTTPAGGANSRTIQQRLTAELAIGMLQSLPTDHNVALVFSDFDDHATAFLDRLSEAAGRRRGTTLVFFPRFNGNIGEWVTRSHQRGPLIQVLQDADDAERAARYFGQQHRFMVTQRSFERGQNSSDTWSHDTSVSFGRVFSVTGGLSRSFTDGSSSTSSRSQSSAHTIGTSVSESEVTSRVLEFDVNPVEIQRMGATSGIIRQIDDRRPVGVDCFPALWLVAQQDRERELMFEARWGISPADFAKLPATYASVEPLVAREVANR</sequence>